<organism evidence="2 3">
    <name type="scientific">Spirulina subsalsa FACHB-351</name>
    <dbReference type="NCBI Taxonomy" id="234711"/>
    <lineage>
        <taxon>Bacteria</taxon>
        <taxon>Bacillati</taxon>
        <taxon>Cyanobacteriota</taxon>
        <taxon>Cyanophyceae</taxon>
        <taxon>Spirulinales</taxon>
        <taxon>Spirulinaceae</taxon>
        <taxon>Spirulina</taxon>
    </lineage>
</organism>
<keyword evidence="1" id="KW-0472">Membrane</keyword>
<evidence type="ECO:0000256" key="1">
    <source>
        <dbReference type="SAM" id="Phobius"/>
    </source>
</evidence>
<evidence type="ECO:0000313" key="2">
    <source>
        <dbReference type="EMBL" id="MCW6038242.1"/>
    </source>
</evidence>
<sequence>MIDPIFWLGLSLLLVAVSLTAVLVAAFPAFLELARAARSAEKLFDTLRREFPPTLEAIRLTGLEISELTDDINEGVNNATGVVKQVDQSLSDVRQNVQNVQVRTRSVVAGVQAAWQTLNRPPAPSRRLKKSRPERSRE</sequence>
<name>A0ABT3L9R2_9CYAN</name>
<dbReference type="PANTHER" id="PTHR33825">
    <property type="entry name" value="CHITINASE-LIKE PROTEIN"/>
    <property type="match status" value="1"/>
</dbReference>
<proteinExistence type="predicted"/>
<evidence type="ECO:0000313" key="3">
    <source>
        <dbReference type="Proteomes" id="UP001526426"/>
    </source>
</evidence>
<protein>
    <submittedName>
        <fullName evidence="2">DUF948 domain-containing protein</fullName>
    </submittedName>
</protein>
<keyword evidence="3" id="KW-1185">Reference proteome</keyword>
<dbReference type="EMBL" id="JAIHOM010000119">
    <property type="protein sequence ID" value="MCW6038242.1"/>
    <property type="molecule type" value="Genomic_DNA"/>
</dbReference>
<gene>
    <name evidence="2" type="ORF">K4A83_18470</name>
</gene>
<reference evidence="2 3" key="1">
    <citation type="submission" date="2021-08" db="EMBL/GenBank/DDBJ databases">
        <title>Draft genome sequence of Spirulina subsalsa with high tolerance to salinity and hype-accumulation of phycocyanin.</title>
        <authorList>
            <person name="Pei H."/>
            <person name="Jiang L."/>
        </authorList>
    </citation>
    <scope>NUCLEOTIDE SEQUENCE [LARGE SCALE GENOMIC DNA]</scope>
    <source>
        <strain evidence="2 3">FACHB-351</strain>
    </source>
</reference>
<keyword evidence="1" id="KW-0812">Transmembrane</keyword>
<comment type="caution">
    <text evidence="2">The sequence shown here is derived from an EMBL/GenBank/DDBJ whole genome shotgun (WGS) entry which is preliminary data.</text>
</comment>
<dbReference type="Proteomes" id="UP001526426">
    <property type="component" value="Unassembled WGS sequence"/>
</dbReference>
<feature type="transmembrane region" description="Helical" evidence="1">
    <location>
        <begin position="6"/>
        <end position="31"/>
    </location>
</feature>
<dbReference type="RefSeq" id="WP_265266147.1">
    <property type="nucleotide sequence ID" value="NZ_JAIHOM010000119.1"/>
</dbReference>
<accession>A0ABT3L9R2</accession>
<keyword evidence="1" id="KW-1133">Transmembrane helix</keyword>
<dbReference type="PANTHER" id="PTHR33825:SF5">
    <property type="entry name" value="TRANSMEMBRANE PROTEIN"/>
    <property type="match status" value="1"/>
</dbReference>